<keyword evidence="5 9" id="KW-0812">Transmembrane</keyword>
<comment type="subcellular location">
    <subcellularLocation>
        <location evidence="1">Cell inner membrane</location>
        <topology evidence="1">Multi-pass membrane protein</topology>
    </subcellularLocation>
    <subcellularLocation>
        <location evidence="9">Cell membrane</location>
        <topology evidence="9">Multi-pass membrane protein</topology>
    </subcellularLocation>
</comment>
<keyword evidence="6 9" id="KW-1133">Transmembrane helix</keyword>
<keyword evidence="4" id="KW-0997">Cell inner membrane</keyword>
<dbReference type="GO" id="GO:0005886">
    <property type="term" value="C:plasma membrane"/>
    <property type="evidence" value="ECO:0007669"/>
    <property type="project" value="UniProtKB-SubCell"/>
</dbReference>
<dbReference type="PANTHER" id="PTHR43163:SF4">
    <property type="entry name" value="PUTRESCINE EXPORT SYSTEM PERMEASE PROTEIN SAPB"/>
    <property type="match status" value="1"/>
</dbReference>
<name>A0A448F9I9_AGGAP</name>
<dbReference type="Gene3D" id="1.10.3720.10">
    <property type="entry name" value="MetI-like"/>
    <property type="match status" value="1"/>
</dbReference>
<dbReference type="AlphaFoldDB" id="A0A448F9I9"/>
<accession>A0A448F9I9</accession>
<dbReference type="CDD" id="cd06261">
    <property type="entry name" value="TM_PBP2"/>
    <property type="match status" value="1"/>
</dbReference>
<dbReference type="EMBL" id="LR134327">
    <property type="protein sequence ID" value="VEF43314.1"/>
    <property type="molecule type" value="Genomic_DNA"/>
</dbReference>
<evidence type="ECO:0000256" key="5">
    <source>
        <dbReference type="ARBA" id="ARBA00022692"/>
    </source>
</evidence>
<organism evidence="11 12">
    <name type="scientific">Aggregatibacter aphrophilus ATCC 33389</name>
    <dbReference type="NCBI Taxonomy" id="985008"/>
    <lineage>
        <taxon>Bacteria</taxon>
        <taxon>Pseudomonadati</taxon>
        <taxon>Pseudomonadota</taxon>
        <taxon>Gammaproteobacteria</taxon>
        <taxon>Pasteurellales</taxon>
        <taxon>Pasteurellaceae</taxon>
        <taxon>Aggregatibacter</taxon>
    </lineage>
</organism>
<proteinExistence type="inferred from homology"/>
<evidence type="ECO:0000256" key="4">
    <source>
        <dbReference type="ARBA" id="ARBA00022519"/>
    </source>
</evidence>
<keyword evidence="3" id="KW-1003">Cell membrane</keyword>
<evidence type="ECO:0000256" key="7">
    <source>
        <dbReference type="ARBA" id="ARBA00023136"/>
    </source>
</evidence>
<evidence type="ECO:0000256" key="6">
    <source>
        <dbReference type="ARBA" id="ARBA00022989"/>
    </source>
</evidence>
<comment type="similarity">
    <text evidence="8">Belongs to the binding-protein-dependent transport system permease family. OppBC subfamily.</text>
</comment>
<keyword evidence="7 9" id="KW-0472">Membrane</keyword>
<feature type="transmembrane region" description="Helical" evidence="9">
    <location>
        <begin position="6"/>
        <end position="28"/>
    </location>
</feature>
<evidence type="ECO:0000313" key="11">
    <source>
        <dbReference type="EMBL" id="VEF43314.1"/>
    </source>
</evidence>
<dbReference type="Pfam" id="PF00528">
    <property type="entry name" value="BPD_transp_1"/>
    <property type="match status" value="1"/>
</dbReference>
<sequence length="322" mass="36321">MMLNSLIRQCIFLLVTCFVLSLLSYIILMQDPLNAELATPHFYNGYIYYLTSLTQGDLGISYNGGQPLRSTIFTVLPPTLELCFCAILLAVIFGIPLGLIGAIYQSHFIGKAIRTLSAVGMALPVFWIAPILLYVSAINSWEISAIGQYNLLYEIKPITGFPTIDVWFVNVPYRLKIIQNVLQHLALPTLVLTILPTMEIVRLVQQRAEIIFQQNYVKVATTRGWSKFKVLRKYVLRNTLPLLIPQMTRLFTLVITQCMLVESTLGWPGIGRWLIDAVTQQDYNSISAGIIIIGLCIIFIKILSEGLIFILDPLNKKGWHAR</sequence>
<dbReference type="PANTHER" id="PTHR43163">
    <property type="entry name" value="DIPEPTIDE TRANSPORT SYSTEM PERMEASE PROTEIN DPPB-RELATED"/>
    <property type="match status" value="1"/>
</dbReference>
<evidence type="ECO:0000256" key="9">
    <source>
        <dbReference type="RuleBase" id="RU363032"/>
    </source>
</evidence>
<feature type="transmembrane region" description="Helical" evidence="9">
    <location>
        <begin position="82"/>
        <end position="104"/>
    </location>
</feature>
<dbReference type="InterPro" id="IPR035906">
    <property type="entry name" value="MetI-like_sf"/>
</dbReference>
<evidence type="ECO:0000256" key="8">
    <source>
        <dbReference type="ARBA" id="ARBA00024202"/>
    </source>
</evidence>
<evidence type="ECO:0000256" key="2">
    <source>
        <dbReference type="ARBA" id="ARBA00022448"/>
    </source>
</evidence>
<evidence type="ECO:0000256" key="1">
    <source>
        <dbReference type="ARBA" id="ARBA00004429"/>
    </source>
</evidence>
<evidence type="ECO:0000259" key="10">
    <source>
        <dbReference type="PROSITE" id="PS50928"/>
    </source>
</evidence>
<feature type="transmembrane region" description="Helical" evidence="9">
    <location>
        <begin position="116"/>
        <end position="135"/>
    </location>
</feature>
<gene>
    <name evidence="11" type="primary">sapB_2</name>
    <name evidence="11" type="ORF">NCTC5906_01407</name>
</gene>
<feature type="transmembrane region" description="Helical" evidence="9">
    <location>
        <begin position="290"/>
        <end position="311"/>
    </location>
</feature>
<reference evidence="11 12" key="1">
    <citation type="submission" date="2018-12" db="EMBL/GenBank/DDBJ databases">
        <authorList>
            <consortium name="Pathogen Informatics"/>
        </authorList>
    </citation>
    <scope>NUCLEOTIDE SEQUENCE [LARGE SCALE GENOMIC DNA]</scope>
    <source>
        <strain evidence="11 12">NCTC5906</strain>
    </source>
</reference>
<protein>
    <submittedName>
        <fullName evidence="11">Peptide transport system permease protein sapB</fullName>
    </submittedName>
</protein>
<dbReference type="GO" id="GO:0071916">
    <property type="term" value="F:dipeptide transmembrane transporter activity"/>
    <property type="evidence" value="ECO:0007669"/>
    <property type="project" value="TreeGrafter"/>
</dbReference>
<evidence type="ECO:0000256" key="3">
    <source>
        <dbReference type="ARBA" id="ARBA00022475"/>
    </source>
</evidence>
<dbReference type="SUPFAM" id="SSF161098">
    <property type="entry name" value="MetI-like"/>
    <property type="match status" value="1"/>
</dbReference>
<dbReference type="InterPro" id="IPR000515">
    <property type="entry name" value="MetI-like"/>
</dbReference>
<dbReference type="PROSITE" id="PS50928">
    <property type="entry name" value="ABC_TM1"/>
    <property type="match status" value="1"/>
</dbReference>
<feature type="domain" description="ABC transmembrane type-1" evidence="10">
    <location>
        <begin position="76"/>
        <end position="304"/>
    </location>
</feature>
<evidence type="ECO:0000313" key="12">
    <source>
        <dbReference type="Proteomes" id="UP000272690"/>
    </source>
</evidence>
<dbReference type="Proteomes" id="UP000272690">
    <property type="component" value="Chromosome"/>
</dbReference>
<keyword evidence="2 9" id="KW-0813">Transport</keyword>